<dbReference type="InterPro" id="IPR036615">
    <property type="entry name" value="Mur_ligase_C_dom_sf"/>
</dbReference>
<evidence type="ECO:0000256" key="5">
    <source>
        <dbReference type="ARBA" id="ARBA00022618"/>
    </source>
</evidence>
<dbReference type="GO" id="GO:0004326">
    <property type="term" value="F:tetrahydrofolylpolyglutamate synthase activity"/>
    <property type="evidence" value="ECO:0007669"/>
    <property type="project" value="InterPro"/>
</dbReference>
<dbReference type="NCBIfam" id="TIGR01087">
    <property type="entry name" value="murD"/>
    <property type="match status" value="1"/>
</dbReference>
<protein>
    <submittedName>
        <fullName evidence="11">Unannotated protein</fullName>
    </submittedName>
</protein>
<dbReference type="Gene3D" id="3.90.190.20">
    <property type="entry name" value="Mur ligase, C-terminal domain"/>
    <property type="match status" value="1"/>
</dbReference>
<dbReference type="Gene3D" id="3.40.1190.10">
    <property type="entry name" value="Mur-like, catalytic domain"/>
    <property type="match status" value="1"/>
</dbReference>
<dbReference type="InterPro" id="IPR005762">
    <property type="entry name" value="MurD"/>
</dbReference>
<keyword evidence="5" id="KW-0132">Cell division</keyword>
<gene>
    <name evidence="11" type="ORF">UFOPK2169_01861</name>
</gene>
<dbReference type="InterPro" id="IPR004101">
    <property type="entry name" value="Mur_ligase_C"/>
</dbReference>
<evidence type="ECO:0000256" key="7">
    <source>
        <dbReference type="ARBA" id="ARBA00022840"/>
    </source>
</evidence>
<evidence type="ECO:0000256" key="4">
    <source>
        <dbReference type="ARBA" id="ARBA00022598"/>
    </source>
</evidence>
<comment type="subcellular location">
    <subcellularLocation>
        <location evidence="1">Cytoplasm</location>
    </subcellularLocation>
</comment>
<dbReference type="InterPro" id="IPR018109">
    <property type="entry name" value="Folylpolyglutamate_synth_CS"/>
</dbReference>
<feature type="domain" description="Mur ligase C-terminal" evidence="9">
    <location>
        <begin position="298"/>
        <end position="414"/>
    </location>
</feature>
<keyword evidence="7" id="KW-0067">ATP-binding</keyword>
<dbReference type="Pfam" id="PF08245">
    <property type="entry name" value="Mur_ligase_M"/>
    <property type="match status" value="1"/>
</dbReference>
<keyword evidence="4" id="KW-0436">Ligase</keyword>
<dbReference type="GO" id="GO:0005737">
    <property type="term" value="C:cytoplasm"/>
    <property type="evidence" value="ECO:0007669"/>
    <property type="project" value="UniProtKB-SubCell"/>
</dbReference>
<dbReference type="PANTHER" id="PTHR43692">
    <property type="entry name" value="UDP-N-ACETYLMURAMOYLALANINE--D-GLUTAMATE LIGASE"/>
    <property type="match status" value="1"/>
</dbReference>
<dbReference type="GO" id="GO:0008764">
    <property type="term" value="F:UDP-N-acetylmuramoylalanine-D-glutamate ligase activity"/>
    <property type="evidence" value="ECO:0007669"/>
    <property type="project" value="UniProtKB-EC"/>
</dbReference>
<organism evidence="11">
    <name type="scientific">freshwater metagenome</name>
    <dbReference type="NCBI Taxonomy" id="449393"/>
    <lineage>
        <taxon>unclassified sequences</taxon>
        <taxon>metagenomes</taxon>
        <taxon>ecological metagenomes</taxon>
    </lineage>
</organism>
<name>A0A6J6M7U3_9ZZZZ</name>
<evidence type="ECO:0000259" key="9">
    <source>
        <dbReference type="Pfam" id="PF02875"/>
    </source>
</evidence>
<dbReference type="GO" id="GO:0051301">
    <property type="term" value="P:cell division"/>
    <property type="evidence" value="ECO:0007669"/>
    <property type="project" value="UniProtKB-KW"/>
</dbReference>
<dbReference type="GO" id="GO:0009252">
    <property type="term" value="P:peptidoglycan biosynthetic process"/>
    <property type="evidence" value="ECO:0007669"/>
    <property type="project" value="UniProtKB-UniPathway"/>
</dbReference>
<evidence type="ECO:0000259" key="10">
    <source>
        <dbReference type="Pfam" id="PF08245"/>
    </source>
</evidence>
<keyword evidence="6" id="KW-0547">Nucleotide-binding</keyword>
<evidence type="ECO:0000256" key="1">
    <source>
        <dbReference type="ARBA" id="ARBA00004496"/>
    </source>
</evidence>
<evidence type="ECO:0000256" key="2">
    <source>
        <dbReference type="ARBA" id="ARBA00004752"/>
    </source>
</evidence>
<dbReference type="InterPro" id="IPR013221">
    <property type="entry name" value="Mur_ligase_cen"/>
</dbReference>
<dbReference type="Gene3D" id="3.40.50.720">
    <property type="entry name" value="NAD(P)-binding Rossmann-like Domain"/>
    <property type="match status" value="1"/>
</dbReference>
<accession>A0A6J6M7U3</accession>
<evidence type="ECO:0000313" key="11">
    <source>
        <dbReference type="EMBL" id="CAB4669078.1"/>
    </source>
</evidence>
<dbReference type="Pfam" id="PF02875">
    <property type="entry name" value="Mur_ligase_C"/>
    <property type="match status" value="1"/>
</dbReference>
<evidence type="ECO:0000256" key="3">
    <source>
        <dbReference type="ARBA" id="ARBA00022490"/>
    </source>
</evidence>
<dbReference type="EMBL" id="CAEZWE010000136">
    <property type="protein sequence ID" value="CAB4669078.1"/>
    <property type="molecule type" value="Genomic_DNA"/>
</dbReference>
<evidence type="ECO:0000256" key="8">
    <source>
        <dbReference type="ARBA" id="ARBA00023306"/>
    </source>
</evidence>
<dbReference type="GO" id="GO:0008360">
    <property type="term" value="P:regulation of cell shape"/>
    <property type="evidence" value="ECO:0007669"/>
    <property type="project" value="InterPro"/>
</dbReference>
<proteinExistence type="predicted"/>
<dbReference type="SUPFAM" id="SSF53623">
    <property type="entry name" value="MurD-like peptide ligases, catalytic domain"/>
    <property type="match status" value="1"/>
</dbReference>
<dbReference type="GO" id="GO:0005524">
    <property type="term" value="F:ATP binding"/>
    <property type="evidence" value="ECO:0007669"/>
    <property type="project" value="UniProtKB-KW"/>
</dbReference>
<dbReference type="UniPathway" id="UPA00219"/>
<evidence type="ECO:0000256" key="6">
    <source>
        <dbReference type="ARBA" id="ARBA00022741"/>
    </source>
</evidence>
<dbReference type="PANTHER" id="PTHR43692:SF1">
    <property type="entry name" value="UDP-N-ACETYLMURAMOYLALANINE--D-GLUTAMATE LIGASE"/>
    <property type="match status" value="1"/>
</dbReference>
<keyword evidence="8" id="KW-0131">Cell cycle</keyword>
<dbReference type="InterPro" id="IPR036565">
    <property type="entry name" value="Mur-like_cat_sf"/>
</dbReference>
<dbReference type="PROSITE" id="PS01011">
    <property type="entry name" value="FOLYLPOLYGLU_SYNT_1"/>
    <property type="match status" value="1"/>
</dbReference>
<comment type="pathway">
    <text evidence="2">Cell wall biogenesis; peptidoglycan biosynthesis.</text>
</comment>
<dbReference type="AlphaFoldDB" id="A0A6J6M7U3"/>
<keyword evidence="3" id="KW-0963">Cytoplasm</keyword>
<reference evidence="11" key="1">
    <citation type="submission" date="2020-05" db="EMBL/GenBank/DDBJ databases">
        <authorList>
            <person name="Chiriac C."/>
            <person name="Salcher M."/>
            <person name="Ghai R."/>
            <person name="Kavagutti S V."/>
        </authorList>
    </citation>
    <scope>NUCLEOTIDE SEQUENCE</scope>
</reference>
<dbReference type="SUPFAM" id="SSF53244">
    <property type="entry name" value="MurD-like peptide ligases, peptide-binding domain"/>
    <property type="match status" value="1"/>
</dbReference>
<feature type="domain" description="Mur ligase central" evidence="10">
    <location>
        <begin position="114"/>
        <end position="226"/>
    </location>
</feature>
<sequence length="442" mass="47576">MRLSTVSQMTVAVWGGGRDGRAAAQRCIAQNCDVILVSDTPDSDTASQQTAHELGIPLISSSKLISLDIGFVIRSPGISRYRSEIEHLATRGIGSSNLLALWLADQPAERIIGVTGTKGKSTTATMIEQLVSSTGRSVALAGNIGIPVTQIADDIDTVVLEVSSYQASDCTTSPSIGVLTALGEDHITWHGSLQRYHYDKSNLFAHTQLTKMIFHEDDEAVMNSLLATTAHTHHYVSPLDVRDILERSRMTGVYERMGNTTFPRNLTLAIHAAYAVEPSLTAEHVLNAIENFAPLPSRQNNIGEVNGVHFIDDALASNPLATVAAVERFTDAPLIVIMGGQDRTVDYAELIHVLNTQEHVAAVVLLGDPDDELAGRIESLLHKCHRALTHDVRDAVRIAISLATPGSNIILSPAAPTPSHIGDYTHRSDAFHKAMVQASSLS</sequence>